<keyword evidence="2" id="KW-1185">Reference proteome</keyword>
<dbReference type="AlphaFoldDB" id="A0A4R6BD43"/>
<evidence type="ECO:0000313" key="1">
    <source>
        <dbReference type="EMBL" id="TDL96747.1"/>
    </source>
</evidence>
<gene>
    <name evidence="1" type="ORF">ERX27_06880</name>
</gene>
<evidence type="ECO:0000313" key="2">
    <source>
        <dbReference type="Proteomes" id="UP000295310"/>
    </source>
</evidence>
<sequence>MNWALDVSVQISQSNYRYGNYEKLYGKSTNLTVFHVLRDIYDPNNKIESSQDPYDIVNDVFEGKKYSDSEKENLANGLTYIAMRESKATTLEEYIKFMQH</sequence>
<dbReference type="RefSeq" id="WP_133432100.1">
    <property type="nucleotide sequence ID" value="NZ_SCWA01000011.1"/>
</dbReference>
<name>A0A4R6BD43_9STAP</name>
<reference evidence="1 2" key="1">
    <citation type="submission" date="2019-01" db="EMBL/GenBank/DDBJ databases">
        <title>Draft genome sequences of the type strains of six Macrococcus species.</title>
        <authorList>
            <person name="Mazhar S."/>
            <person name="Altermann E."/>
            <person name="Hill C."/>
            <person name="Mcauliffe O."/>
        </authorList>
    </citation>
    <scope>NUCLEOTIDE SEQUENCE [LARGE SCALE GENOMIC DNA]</scope>
    <source>
        <strain evidence="1 2">CCM4811</strain>
    </source>
</reference>
<dbReference type="OrthoDB" id="2262732at2"/>
<protein>
    <submittedName>
        <fullName evidence="1">Uncharacterized protein</fullName>
    </submittedName>
</protein>
<comment type="caution">
    <text evidence="1">The sequence shown here is derived from an EMBL/GenBank/DDBJ whole genome shotgun (WGS) entry which is preliminary data.</text>
</comment>
<dbReference type="Proteomes" id="UP000295310">
    <property type="component" value="Unassembled WGS sequence"/>
</dbReference>
<proteinExistence type="predicted"/>
<accession>A0A4R6BD43</accession>
<dbReference type="EMBL" id="SCWA01000011">
    <property type="protein sequence ID" value="TDL96747.1"/>
    <property type="molecule type" value="Genomic_DNA"/>
</dbReference>
<organism evidence="1 2">
    <name type="scientific">Macrococcus brunensis</name>
    <dbReference type="NCBI Taxonomy" id="198483"/>
    <lineage>
        <taxon>Bacteria</taxon>
        <taxon>Bacillati</taxon>
        <taxon>Bacillota</taxon>
        <taxon>Bacilli</taxon>
        <taxon>Bacillales</taxon>
        <taxon>Staphylococcaceae</taxon>
        <taxon>Macrococcus</taxon>
    </lineage>
</organism>